<proteinExistence type="predicted"/>
<sequence length="143" mass="15459">MAIIDDKFTVGSDVDLDAHTPTDAGTGWTEIENSGSAAIIARVLATEDFLALNSSEVDVRKLYTAQGTYPGAEYDIEADILRDGSTDDPFWLLGRVTDADNYYCAGIYDSTDIDVRLLKKVATTVTEIDSADTDFNSGTWAST</sequence>
<feature type="non-terminal residue" evidence="1">
    <location>
        <position position="143"/>
    </location>
</feature>
<name>A0A0F8XB90_9ZZZZ</name>
<organism evidence="1">
    <name type="scientific">marine sediment metagenome</name>
    <dbReference type="NCBI Taxonomy" id="412755"/>
    <lineage>
        <taxon>unclassified sequences</taxon>
        <taxon>metagenomes</taxon>
        <taxon>ecological metagenomes</taxon>
    </lineage>
</organism>
<protein>
    <submittedName>
        <fullName evidence="1">Uncharacterized protein</fullName>
    </submittedName>
</protein>
<dbReference type="Gene3D" id="2.60.120.560">
    <property type="entry name" value="Exo-inulinase, domain 1"/>
    <property type="match status" value="1"/>
</dbReference>
<reference evidence="1" key="1">
    <citation type="journal article" date="2015" name="Nature">
        <title>Complex archaea that bridge the gap between prokaryotes and eukaryotes.</title>
        <authorList>
            <person name="Spang A."/>
            <person name="Saw J.H."/>
            <person name="Jorgensen S.L."/>
            <person name="Zaremba-Niedzwiedzka K."/>
            <person name="Martijn J."/>
            <person name="Lind A.E."/>
            <person name="van Eijk R."/>
            <person name="Schleper C."/>
            <person name="Guy L."/>
            <person name="Ettema T.J."/>
        </authorList>
    </citation>
    <scope>NUCLEOTIDE SEQUENCE</scope>
</reference>
<gene>
    <name evidence="1" type="ORF">LCGC14_3046370</name>
</gene>
<evidence type="ECO:0000313" key="1">
    <source>
        <dbReference type="EMBL" id="KKK58245.1"/>
    </source>
</evidence>
<comment type="caution">
    <text evidence="1">The sequence shown here is derived from an EMBL/GenBank/DDBJ whole genome shotgun (WGS) entry which is preliminary data.</text>
</comment>
<dbReference type="EMBL" id="LAZR01064079">
    <property type="protein sequence ID" value="KKK58245.1"/>
    <property type="molecule type" value="Genomic_DNA"/>
</dbReference>
<dbReference type="AlphaFoldDB" id="A0A0F8XB90"/>
<accession>A0A0F8XB90</accession>